<accession>A0A6J1MWA3</accession>
<proteinExistence type="predicted"/>
<dbReference type="SUPFAM" id="SSF82185">
    <property type="entry name" value="Histone H3 K4-specific methyltransferase SET7/9 N-terminal domain"/>
    <property type="match status" value="1"/>
</dbReference>
<dbReference type="PANTHER" id="PTHR46917">
    <property type="entry name" value="MORN REPEAT-CONTAINING PROTEIN 2"/>
    <property type="match status" value="1"/>
</dbReference>
<gene>
    <name evidence="3" type="primary">LOC112045266</name>
</gene>
<feature type="region of interest" description="Disordered" evidence="1">
    <location>
        <begin position="1"/>
        <end position="20"/>
    </location>
</feature>
<dbReference type="Gene3D" id="2.20.110.10">
    <property type="entry name" value="Histone H3 K4-specific methyltransferase SET7/9 N-terminal domain"/>
    <property type="match status" value="1"/>
</dbReference>
<reference evidence="3" key="1">
    <citation type="submission" date="2025-08" db="UniProtKB">
        <authorList>
            <consortium name="RefSeq"/>
        </authorList>
    </citation>
    <scope>IDENTIFICATION</scope>
</reference>
<protein>
    <submittedName>
        <fullName evidence="3">Uncharacterized protein LOC112045266</fullName>
    </submittedName>
</protein>
<name>A0A6J1MWA3_BICAN</name>
<dbReference type="RefSeq" id="XP_023937148.2">
    <property type="nucleotide sequence ID" value="XM_024081380.2"/>
</dbReference>
<dbReference type="AlphaFoldDB" id="A0A6J1MWA3"/>
<keyword evidence="2" id="KW-1185">Reference proteome</keyword>
<dbReference type="PANTHER" id="PTHR46917:SF1">
    <property type="entry name" value="MORN REPEAT-CONTAINING PROTEIN 2"/>
    <property type="match status" value="1"/>
</dbReference>
<evidence type="ECO:0000313" key="2">
    <source>
        <dbReference type="Proteomes" id="UP001652582"/>
    </source>
</evidence>
<evidence type="ECO:0000256" key="1">
    <source>
        <dbReference type="SAM" id="MobiDB-lite"/>
    </source>
</evidence>
<dbReference type="KEGG" id="bany:112045266"/>
<evidence type="ECO:0000313" key="3">
    <source>
        <dbReference type="RefSeq" id="XP_023937148.2"/>
    </source>
</evidence>
<dbReference type="InterPro" id="IPR052849">
    <property type="entry name" value="MORN_repeat_protein"/>
</dbReference>
<sequence length="209" mass="23248">MAETAAGGESEPKPIKDSPVIQDEGFFQHDTGDKYEGFFEAKKKDRIVKMHGTGTYTTAEGDIYSGTWEADRLGANEEVSITFKDGSKYVGHFDDWSYNGQGKYIYPDDSVLMGNFIGNIPVGDLTLVDPNGHEWVGKADNGFAWLDPVNHFYEMLERSRDLKKYVKSDLSARSTVSKLKMVQSVINEEHVETTNIGNTDQVNTTEGAT</sequence>
<dbReference type="OrthoDB" id="437960at2759"/>
<organism evidence="2 3">
    <name type="scientific">Bicyclus anynana</name>
    <name type="common">Squinting bush brown butterfly</name>
    <dbReference type="NCBI Taxonomy" id="110368"/>
    <lineage>
        <taxon>Eukaryota</taxon>
        <taxon>Metazoa</taxon>
        <taxon>Ecdysozoa</taxon>
        <taxon>Arthropoda</taxon>
        <taxon>Hexapoda</taxon>
        <taxon>Insecta</taxon>
        <taxon>Pterygota</taxon>
        <taxon>Neoptera</taxon>
        <taxon>Endopterygota</taxon>
        <taxon>Lepidoptera</taxon>
        <taxon>Glossata</taxon>
        <taxon>Ditrysia</taxon>
        <taxon>Papilionoidea</taxon>
        <taxon>Nymphalidae</taxon>
        <taxon>Satyrinae</taxon>
        <taxon>Satyrini</taxon>
        <taxon>Mycalesina</taxon>
        <taxon>Bicyclus</taxon>
    </lineage>
</organism>
<dbReference type="Proteomes" id="UP001652582">
    <property type="component" value="Chromosome 19"/>
</dbReference>
<dbReference type="GeneID" id="112045266"/>